<proteinExistence type="predicted"/>
<dbReference type="AlphaFoldDB" id="A0AAV1LXZ2"/>
<evidence type="ECO:0000259" key="6">
    <source>
        <dbReference type="PROSITE" id="PS50960"/>
    </source>
</evidence>
<dbReference type="Pfam" id="PF05225">
    <property type="entry name" value="HTH_psq"/>
    <property type="match status" value="1"/>
</dbReference>
<dbReference type="InterPro" id="IPR036397">
    <property type="entry name" value="RNaseH_sf"/>
</dbReference>
<feature type="compositionally biased region" description="Polar residues" evidence="5">
    <location>
        <begin position="604"/>
        <end position="616"/>
    </location>
</feature>
<protein>
    <recommendedName>
        <fullName evidence="10">HTH CENPB-type domain-containing protein</fullName>
    </recommendedName>
</protein>
<dbReference type="Proteomes" id="UP001314205">
    <property type="component" value="Unassembled WGS sequence"/>
</dbReference>
<dbReference type="PROSITE" id="PS51253">
    <property type="entry name" value="HTH_CENPB"/>
    <property type="match status" value="1"/>
</dbReference>
<dbReference type="GO" id="GO:0005634">
    <property type="term" value="C:nucleus"/>
    <property type="evidence" value="ECO:0007669"/>
    <property type="project" value="UniProtKB-SubCell"/>
</dbReference>
<evidence type="ECO:0000313" key="8">
    <source>
        <dbReference type="EMBL" id="CAK1599730.1"/>
    </source>
</evidence>
<name>A0AAV1LXZ2_9NEOP</name>
<comment type="caution">
    <text evidence="8">The sequence shown here is derived from an EMBL/GenBank/DDBJ whole genome shotgun (WGS) entry which is preliminary data.</text>
</comment>
<feature type="domain" description="HTH psq-type" evidence="6">
    <location>
        <begin position="2"/>
        <end position="53"/>
    </location>
</feature>
<dbReference type="SUPFAM" id="SSF46689">
    <property type="entry name" value="Homeodomain-like"/>
    <property type="match status" value="1"/>
</dbReference>
<dbReference type="EMBL" id="CAVLGL010000115">
    <property type="protein sequence ID" value="CAK1599730.1"/>
    <property type="molecule type" value="Genomic_DNA"/>
</dbReference>
<evidence type="ECO:0000259" key="7">
    <source>
        <dbReference type="PROSITE" id="PS51253"/>
    </source>
</evidence>
<evidence type="ECO:0000313" key="9">
    <source>
        <dbReference type="Proteomes" id="UP001314205"/>
    </source>
</evidence>
<feature type="region of interest" description="Disordered" evidence="5">
    <location>
        <begin position="595"/>
        <end position="654"/>
    </location>
</feature>
<dbReference type="InterPro" id="IPR006600">
    <property type="entry name" value="HTH_CenpB_DNA-bd_dom"/>
</dbReference>
<keyword evidence="2 4" id="KW-0238">DNA-binding</keyword>
<dbReference type="PROSITE" id="PS50960">
    <property type="entry name" value="HTH_PSQ"/>
    <property type="match status" value="1"/>
</dbReference>
<dbReference type="Pfam" id="PF03184">
    <property type="entry name" value="DDE_1"/>
    <property type="match status" value="1"/>
</dbReference>
<comment type="subcellular location">
    <subcellularLocation>
        <location evidence="1 4">Nucleus</location>
    </subcellularLocation>
</comment>
<feature type="compositionally biased region" description="Basic and acidic residues" evidence="5">
    <location>
        <begin position="570"/>
        <end position="579"/>
    </location>
</feature>
<sequence length="654" mass="73869">MSPSKQKRATWSEDSLAAAVRAVRNGMSTYKASAQYGIPRRTLRNHVKNGKITKRLGRQTIFTLDQEKDFVKRIIKFSQLGIPLTPKMIRIQAFAFCQKFSIPHNFNEQSGLAGKGWLRLFLKRNPELAKRKAQFLNPARAQKLNKPIVFHHFEEVKKLYDELELHDHPEKIYNMYEKGCRLTLHHQQTVISQKGAKTVHIQVAEHGENVTVVGCANAIGNSVPPMILFKGKRKMAQYEKNLPPGSIVQMTRKGSMTTDIFIIFIKHLAKYKTFGKCLLIFDGAKCHLDFRIVEEAEKNDIVLYCLPSNTTHELQPMDKTCFKPFETYWDQEVLQFLYETRAQAISKQQFNKILTRVWAKCTTTANITSGFRATGLYPLNPNAIPETAFAPSILTQRSIHSVLSNENEVLGHPSPNSDTAMDTHDDSCSSPPIATLRELRDLIATEILPGTPDTPDIQVFENYSSVRHTPAFADDENLPWTSGIHNKQSLVAYSDTDESSGTETKSKFVQSKIISKFLNRPLPVRRLRIYSSTDSETDVTNEGSKVVSFPQSPQSFEVAVDVHLSPKSKINQEPERSEHILPLSQHSKSIISASPTISYLPRPQCTSTSPRNSSQDSSDEDNVSLAQLSTKSPFHKFMPTPDYGDIKTRPRKKP</sequence>
<dbReference type="Gene3D" id="1.10.10.60">
    <property type="entry name" value="Homeodomain-like"/>
    <property type="match status" value="1"/>
</dbReference>
<organism evidence="8 9">
    <name type="scientific">Parnassius mnemosyne</name>
    <name type="common">clouded apollo</name>
    <dbReference type="NCBI Taxonomy" id="213953"/>
    <lineage>
        <taxon>Eukaryota</taxon>
        <taxon>Metazoa</taxon>
        <taxon>Ecdysozoa</taxon>
        <taxon>Arthropoda</taxon>
        <taxon>Hexapoda</taxon>
        <taxon>Insecta</taxon>
        <taxon>Pterygota</taxon>
        <taxon>Neoptera</taxon>
        <taxon>Endopterygota</taxon>
        <taxon>Lepidoptera</taxon>
        <taxon>Glossata</taxon>
        <taxon>Ditrysia</taxon>
        <taxon>Papilionoidea</taxon>
        <taxon>Papilionidae</taxon>
        <taxon>Parnassiinae</taxon>
        <taxon>Parnassini</taxon>
        <taxon>Parnassius</taxon>
        <taxon>Driopa</taxon>
    </lineage>
</organism>
<dbReference type="PANTHER" id="PTHR19303">
    <property type="entry name" value="TRANSPOSON"/>
    <property type="match status" value="1"/>
</dbReference>
<dbReference type="PANTHER" id="PTHR19303:SF74">
    <property type="entry name" value="POGO TRANSPOSABLE ELEMENT WITH KRAB DOMAIN"/>
    <property type="match status" value="1"/>
</dbReference>
<evidence type="ECO:0008006" key="10">
    <source>
        <dbReference type="Google" id="ProtNLM"/>
    </source>
</evidence>
<feature type="domain" description="HTH CENPB-type" evidence="7">
    <location>
        <begin position="54"/>
        <end position="131"/>
    </location>
</feature>
<reference evidence="8 9" key="1">
    <citation type="submission" date="2023-11" db="EMBL/GenBank/DDBJ databases">
        <authorList>
            <person name="Hedman E."/>
            <person name="Englund M."/>
            <person name="Stromberg M."/>
            <person name="Nyberg Akerstrom W."/>
            <person name="Nylinder S."/>
            <person name="Jareborg N."/>
            <person name="Kallberg Y."/>
            <person name="Kronander E."/>
        </authorList>
    </citation>
    <scope>NUCLEOTIDE SEQUENCE [LARGE SCALE GENOMIC DNA]</scope>
</reference>
<dbReference type="InterPro" id="IPR007889">
    <property type="entry name" value="HTH_Psq"/>
</dbReference>
<keyword evidence="3 4" id="KW-0539">Nucleus</keyword>
<feature type="DNA-binding region" description="H-T-H motif" evidence="4">
    <location>
        <begin position="29"/>
        <end position="49"/>
    </location>
</feature>
<dbReference type="Pfam" id="PF03221">
    <property type="entry name" value="HTH_Tnp_Tc5"/>
    <property type="match status" value="1"/>
</dbReference>
<evidence type="ECO:0000256" key="4">
    <source>
        <dbReference type="PROSITE-ProRule" id="PRU00320"/>
    </source>
</evidence>
<dbReference type="Gene3D" id="3.30.420.10">
    <property type="entry name" value="Ribonuclease H-like superfamily/Ribonuclease H"/>
    <property type="match status" value="1"/>
</dbReference>
<keyword evidence="9" id="KW-1185">Reference proteome</keyword>
<evidence type="ECO:0000256" key="3">
    <source>
        <dbReference type="ARBA" id="ARBA00023242"/>
    </source>
</evidence>
<accession>A0AAV1LXZ2</accession>
<evidence type="ECO:0000256" key="2">
    <source>
        <dbReference type="ARBA" id="ARBA00023125"/>
    </source>
</evidence>
<dbReference type="InterPro" id="IPR050863">
    <property type="entry name" value="CenT-Element_Derived"/>
</dbReference>
<dbReference type="InterPro" id="IPR004875">
    <property type="entry name" value="DDE_SF_endonuclease_dom"/>
</dbReference>
<feature type="region of interest" description="Disordered" evidence="5">
    <location>
        <begin position="566"/>
        <end position="585"/>
    </location>
</feature>
<dbReference type="GO" id="GO:0003677">
    <property type="term" value="F:DNA binding"/>
    <property type="evidence" value="ECO:0007669"/>
    <property type="project" value="UniProtKB-UniRule"/>
</dbReference>
<gene>
    <name evidence="8" type="ORF">PARMNEM_LOCUS18581</name>
</gene>
<evidence type="ECO:0000256" key="1">
    <source>
        <dbReference type="ARBA" id="ARBA00004123"/>
    </source>
</evidence>
<dbReference type="InterPro" id="IPR009057">
    <property type="entry name" value="Homeodomain-like_sf"/>
</dbReference>
<evidence type="ECO:0000256" key="5">
    <source>
        <dbReference type="SAM" id="MobiDB-lite"/>
    </source>
</evidence>